<evidence type="ECO:0000256" key="3">
    <source>
        <dbReference type="ARBA" id="ARBA00022528"/>
    </source>
</evidence>
<dbReference type="Pfam" id="PF11891">
    <property type="entry name" value="RETICULATA-like"/>
    <property type="match status" value="1"/>
</dbReference>
<dbReference type="SUPFAM" id="SSF159501">
    <property type="entry name" value="EreA/ChaN-like"/>
    <property type="match status" value="1"/>
</dbReference>
<keyword evidence="4" id="KW-0934">Plastid</keyword>
<evidence type="ECO:0000313" key="11">
    <source>
        <dbReference type="EMBL" id="KAK9283786.1"/>
    </source>
</evidence>
<keyword evidence="8" id="KW-0472">Membrane</keyword>
<keyword evidence="12" id="KW-1185">Reference proteome</keyword>
<evidence type="ECO:0000256" key="7">
    <source>
        <dbReference type="ARBA" id="ARBA00022989"/>
    </source>
</evidence>
<name>A0AAP0RXI3_LIQFO</name>
<feature type="region of interest" description="Disordered" evidence="9">
    <location>
        <begin position="112"/>
        <end position="133"/>
    </location>
</feature>
<dbReference type="PANTHER" id="PTHR31620">
    <property type="entry name" value="PROTEIN RETICULATA-RELATED 2, CHLOROPLASTIC-RELATED"/>
    <property type="match status" value="1"/>
</dbReference>
<comment type="similarity">
    <text evidence="2">Belongs to the RETICULATA family.</text>
</comment>
<keyword evidence="6" id="KW-0809">Transit peptide</keyword>
<keyword evidence="5" id="KW-0812">Transmembrane</keyword>
<evidence type="ECO:0000256" key="6">
    <source>
        <dbReference type="ARBA" id="ARBA00022946"/>
    </source>
</evidence>
<keyword evidence="7" id="KW-1133">Transmembrane helix</keyword>
<dbReference type="Proteomes" id="UP001415857">
    <property type="component" value="Unassembled WGS sequence"/>
</dbReference>
<dbReference type="EMBL" id="JBBPBK010000006">
    <property type="protein sequence ID" value="KAK9283786.1"/>
    <property type="molecule type" value="Genomic_DNA"/>
</dbReference>
<comment type="subcellular location">
    <subcellularLocation>
        <location evidence="1">Plastid</location>
        <location evidence="1">Chloroplast membrane</location>
        <topology evidence="1">Multi-pass membrane protein</topology>
    </subcellularLocation>
</comment>
<dbReference type="AlphaFoldDB" id="A0AAP0RXI3"/>
<accession>A0AAP0RXI3</accession>
<comment type="caution">
    <text evidence="11">The sequence shown here is derived from an EMBL/GenBank/DDBJ whole genome shotgun (WGS) entry which is preliminary data.</text>
</comment>
<evidence type="ECO:0000256" key="4">
    <source>
        <dbReference type="ARBA" id="ARBA00022640"/>
    </source>
</evidence>
<feature type="domain" description="Haem-binding uptake Tiki superfamily ChaN" evidence="10">
    <location>
        <begin position="161"/>
        <end position="381"/>
    </location>
</feature>
<feature type="compositionally biased region" description="Low complexity" evidence="9">
    <location>
        <begin position="112"/>
        <end position="128"/>
    </location>
</feature>
<dbReference type="GO" id="GO:0031969">
    <property type="term" value="C:chloroplast membrane"/>
    <property type="evidence" value="ECO:0007669"/>
    <property type="project" value="UniProtKB-SubCell"/>
</dbReference>
<evidence type="ECO:0000256" key="1">
    <source>
        <dbReference type="ARBA" id="ARBA00004508"/>
    </source>
</evidence>
<dbReference type="Pfam" id="PF04187">
    <property type="entry name" value="Cofac_haem_bdg"/>
    <property type="match status" value="1"/>
</dbReference>
<organism evidence="11 12">
    <name type="scientific">Liquidambar formosana</name>
    <name type="common">Formosan gum</name>
    <dbReference type="NCBI Taxonomy" id="63359"/>
    <lineage>
        <taxon>Eukaryota</taxon>
        <taxon>Viridiplantae</taxon>
        <taxon>Streptophyta</taxon>
        <taxon>Embryophyta</taxon>
        <taxon>Tracheophyta</taxon>
        <taxon>Spermatophyta</taxon>
        <taxon>Magnoliopsida</taxon>
        <taxon>eudicotyledons</taxon>
        <taxon>Gunneridae</taxon>
        <taxon>Pentapetalae</taxon>
        <taxon>Saxifragales</taxon>
        <taxon>Altingiaceae</taxon>
        <taxon>Liquidambar</taxon>
    </lineage>
</organism>
<sequence>MKSHTYRGFSCGPLRTTFTRHRPCPTPETRLRRQFAPGNHVFRRISTGKQRRANPSVICCRNPADNTENSDQTGRIPVSGRRDVLVTPLLTMGGCLLQSVVARADEKGAETVAPAPGTTTVPSPAPAAKVEEKKEDAINSRIYDATVIGEPLAVGKDKRKVWEKLMNARIVYLGEAEQVPIRDDKELELQIVKNLRKRCLEMERPISLALEAFPCNLQEQLNQYMDKRIDGETLKSYASHWPPQRWQEYEPLLSYCRDNGVRLVACGTPLEVLRTVQAEGIRGLSKANRKLYAPPAGSGFILGLTSIPRRSSMDLNFPNKSVPFGPSSYLSVQARVVDDYTMSQIILQAMVDGGVTGMLVVVTGASHVAYGSRGTGLPARISKKIQKKNQAVILLDPERQFIRREGEVPVADFLWYSAARPCSRNCFDRAEIARVMNAAGRRRDALPQDLQKGLDLGLVSPEVLQNFFDLERYPLLSELTHRFQGFRERLLADPKFIHRLAIEEAISITTTLLAQYERRKENFFEELDYVITDTVRGSVVDFFTVWLPAPTLSFLSFADEIDVPDSMGALKGLLGSIPDNAFQKTLAGKDWNLSHRVASVLFGGLKLAGVGFISSIGAVAASNILYTIRRYLNPSLVRKQRTKRSPIFKTAVVYGCFLGTSANLRYQIIAGVVEHRISEQFESQTLLVNMISFLARTINSYWGTQQWVDLARFTGLQTRKSEPPSYQAQDSLNHAALECNTLEEATIDEIKNQ</sequence>
<reference evidence="11 12" key="1">
    <citation type="journal article" date="2024" name="Plant J.">
        <title>Genome sequences and population genomics reveal climatic adaptation and genomic divergence between two closely related sweetgum species.</title>
        <authorList>
            <person name="Xu W.Q."/>
            <person name="Ren C.Q."/>
            <person name="Zhang X.Y."/>
            <person name="Comes H.P."/>
            <person name="Liu X.H."/>
            <person name="Li Y.G."/>
            <person name="Kettle C.J."/>
            <person name="Jalonen R."/>
            <person name="Gaisberger H."/>
            <person name="Ma Y.Z."/>
            <person name="Qiu Y.X."/>
        </authorList>
    </citation>
    <scope>NUCLEOTIDE SEQUENCE [LARGE SCALE GENOMIC DNA]</scope>
    <source>
        <strain evidence="11">Hangzhou</strain>
    </source>
</reference>
<evidence type="ECO:0000256" key="5">
    <source>
        <dbReference type="ARBA" id="ARBA00022692"/>
    </source>
</evidence>
<gene>
    <name evidence="11" type="ORF">L1049_012038</name>
</gene>
<dbReference type="InterPro" id="IPR021825">
    <property type="entry name" value="RETICULATA-related"/>
</dbReference>
<dbReference type="InterPro" id="IPR007314">
    <property type="entry name" value="Cofac_haem-bd_dom"/>
</dbReference>
<evidence type="ECO:0000313" key="12">
    <source>
        <dbReference type="Proteomes" id="UP001415857"/>
    </source>
</evidence>
<evidence type="ECO:0000256" key="8">
    <source>
        <dbReference type="ARBA" id="ARBA00023136"/>
    </source>
</evidence>
<protein>
    <recommendedName>
        <fullName evidence="10">Haem-binding uptake Tiki superfamily ChaN domain-containing protein</fullName>
    </recommendedName>
</protein>
<dbReference type="CDD" id="cd14727">
    <property type="entry name" value="ChanN-like"/>
    <property type="match status" value="1"/>
</dbReference>
<dbReference type="PANTHER" id="PTHR31620:SF2">
    <property type="entry name" value="PROTEIN RETICULATA-RELATED 5, CHLOROPLASTIC"/>
    <property type="match status" value="1"/>
</dbReference>
<evidence type="ECO:0000259" key="10">
    <source>
        <dbReference type="Pfam" id="PF04187"/>
    </source>
</evidence>
<proteinExistence type="inferred from homology"/>
<evidence type="ECO:0000256" key="2">
    <source>
        <dbReference type="ARBA" id="ARBA00010793"/>
    </source>
</evidence>
<evidence type="ECO:0000256" key="9">
    <source>
        <dbReference type="SAM" id="MobiDB-lite"/>
    </source>
</evidence>
<keyword evidence="3" id="KW-0150">Chloroplast</keyword>
<dbReference type="Gene3D" id="3.40.50.11550">
    <property type="match status" value="1"/>
</dbReference>